<keyword evidence="7 11" id="KW-0804">Transcription</keyword>
<name>A0ABS7DFX1_9GAMM</name>
<sequence length="341" mass="37178">MDQIIDSIKPNIIEITELEKNVSRVVLGPFEPNYAQIVGTALRRIMLSSIPGYAITAVEIDGVVHEYSAVEGIQEDVLLILLNLKEVAVASVGSSIEDPVLHINKKGVGPVTAGDIVCPHGFEIRNPDQIICHLTDENKELNMSLHVSRGRGYVPSVYRPDADSSSDKFIGRLLIDASYCPVLNVAIFTEKSDTDADNSNATCKVADKQERLILNIETNGTIDPETAVSIGATIFADQLGSFVDIRNSVAPTEDATFKPSIDPKLISPVEDLELTVRSANCLKTEGIKYIGDLVQKTEVELLKTPNLGKKSLTEIKDVLAERGLTLGMRLENWPPAELESF</sequence>
<dbReference type="NCBIfam" id="TIGR02027">
    <property type="entry name" value="rpoA"/>
    <property type="match status" value="1"/>
</dbReference>
<keyword evidence="14" id="KW-1185">Reference proteome</keyword>
<dbReference type="Pfam" id="PF01000">
    <property type="entry name" value="RNA_pol_A_bac"/>
    <property type="match status" value="1"/>
</dbReference>
<evidence type="ECO:0000256" key="1">
    <source>
        <dbReference type="ARBA" id="ARBA00007123"/>
    </source>
</evidence>
<dbReference type="EMBL" id="JAGFNY010000008">
    <property type="protein sequence ID" value="MBW7570002.1"/>
    <property type="molecule type" value="Genomic_DNA"/>
</dbReference>
<dbReference type="Gene3D" id="3.30.1360.10">
    <property type="entry name" value="RNA polymerase, RBP11-like subunit"/>
    <property type="match status" value="1"/>
</dbReference>
<feature type="domain" description="DNA-directed RNA polymerase RpoA/D/Rpb3-type" evidence="12">
    <location>
        <begin position="22"/>
        <end position="245"/>
    </location>
</feature>
<keyword evidence="6 11" id="KW-0548">Nucleotidyltransferase</keyword>
<keyword evidence="5 11" id="KW-0808">Transferase</keyword>
<dbReference type="SUPFAM" id="SSF47789">
    <property type="entry name" value="C-terminal domain of RNA polymerase alpha subunit"/>
    <property type="match status" value="1"/>
</dbReference>
<evidence type="ECO:0000256" key="6">
    <source>
        <dbReference type="ARBA" id="ARBA00022695"/>
    </source>
</evidence>
<comment type="catalytic activity">
    <reaction evidence="10 11">
        <text>RNA(n) + a ribonucleoside 5'-triphosphate = RNA(n+1) + diphosphate</text>
        <dbReference type="Rhea" id="RHEA:21248"/>
        <dbReference type="Rhea" id="RHEA-COMP:14527"/>
        <dbReference type="Rhea" id="RHEA-COMP:17342"/>
        <dbReference type="ChEBI" id="CHEBI:33019"/>
        <dbReference type="ChEBI" id="CHEBI:61557"/>
        <dbReference type="ChEBI" id="CHEBI:140395"/>
        <dbReference type="EC" id="2.7.7.6"/>
    </reaction>
</comment>
<dbReference type="Gene3D" id="1.10.150.20">
    <property type="entry name" value="5' to 3' exonuclease, C-terminal subdomain"/>
    <property type="match status" value="1"/>
</dbReference>
<dbReference type="HAMAP" id="MF_00059">
    <property type="entry name" value="RNApol_bact_RpoA"/>
    <property type="match status" value="1"/>
</dbReference>
<dbReference type="InterPro" id="IPR011260">
    <property type="entry name" value="RNAP_asu_C"/>
</dbReference>
<dbReference type="InterPro" id="IPR036643">
    <property type="entry name" value="RNApol_insert_sf"/>
</dbReference>
<dbReference type="Proteomes" id="UP000731465">
    <property type="component" value="Unassembled WGS sequence"/>
</dbReference>
<dbReference type="GO" id="GO:0003899">
    <property type="term" value="F:DNA-directed RNA polymerase activity"/>
    <property type="evidence" value="ECO:0007669"/>
    <property type="project" value="UniProtKB-EC"/>
</dbReference>
<proteinExistence type="inferred from homology"/>
<dbReference type="GO" id="GO:0000428">
    <property type="term" value="C:DNA-directed RNA polymerase complex"/>
    <property type="evidence" value="ECO:0007669"/>
    <property type="project" value="UniProtKB-KW"/>
</dbReference>
<reference evidence="13 14" key="1">
    <citation type="submission" date="2021-03" db="EMBL/GenBank/DDBJ databases">
        <title>Succinivibrio sp. nov. isolated from feces of cow.</title>
        <authorList>
            <person name="Choi J.-Y."/>
        </authorList>
    </citation>
    <scope>NUCLEOTIDE SEQUENCE [LARGE SCALE GENOMIC DNA]</scope>
    <source>
        <strain evidence="13 14">AGMB01872</strain>
    </source>
</reference>
<comment type="domain">
    <text evidence="11">The N-terminal domain is essential for RNAP assembly and basal transcription, whereas the C-terminal domain is involved in interaction with transcriptional regulators and with upstream promoter elements.</text>
</comment>
<comment type="subunit">
    <text evidence="11">Homodimer. The RNAP catalytic core consists of 2 alpha, 1 beta, 1 beta' and 1 omega subunit. When a sigma factor is associated with the core the holoenzyme is formed, which can initiate transcription.</text>
</comment>
<evidence type="ECO:0000256" key="3">
    <source>
        <dbReference type="ARBA" id="ARBA00015972"/>
    </source>
</evidence>
<dbReference type="EC" id="2.7.7.6" evidence="2 11"/>
<dbReference type="InterPro" id="IPR036603">
    <property type="entry name" value="RBP11-like"/>
</dbReference>
<evidence type="ECO:0000256" key="5">
    <source>
        <dbReference type="ARBA" id="ARBA00022679"/>
    </source>
</evidence>
<dbReference type="SMART" id="SM00662">
    <property type="entry name" value="RPOLD"/>
    <property type="match status" value="1"/>
</dbReference>
<feature type="region of interest" description="Alpha N-terminal domain (alpha-NTD)" evidence="11">
    <location>
        <begin position="1"/>
        <end position="246"/>
    </location>
</feature>
<dbReference type="RefSeq" id="WP_219937220.1">
    <property type="nucleotide sequence ID" value="NZ_JAGFNY010000008.1"/>
</dbReference>
<dbReference type="NCBIfam" id="NF003519">
    <property type="entry name" value="PRK05182.2-5"/>
    <property type="match status" value="1"/>
</dbReference>
<evidence type="ECO:0000313" key="14">
    <source>
        <dbReference type="Proteomes" id="UP000731465"/>
    </source>
</evidence>
<comment type="function">
    <text evidence="11">DNA-dependent RNA polymerase catalyzes the transcription of DNA into RNA using the four ribonucleoside triphosphates as substrates.</text>
</comment>
<dbReference type="SUPFAM" id="SSF55257">
    <property type="entry name" value="RBP11-like subunits of RNA polymerase"/>
    <property type="match status" value="1"/>
</dbReference>
<comment type="similarity">
    <text evidence="1 11">Belongs to the RNA polymerase alpha chain family.</text>
</comment>
<dbReference type="InterPro" id="IPR011262">
    <property type="entry name" value="DNA-dir_RNA_pol_insert"/>
</dbReference>
<dbReference type="Pfam" id="PF01193">
    <property type="entry name" value="RNA_pol_L"/>
    <property type="match status" value="1"/>
</dbReference>
<evidence type="ECO:0000256" key="2">
    <source>
        <dbReference type="ARBA" id="ARBA00012418"/>
    </source>
</evidence>
<evidence type="ECO:0000259" key="12">
    <source>
        <dbReference type="SMART" id="SM00662"/>
    </source>
</evidence>
<organism evidence="13 14">
    <name type="scientific">Succinivibrio faecicola</name>
    <dbReference type="NCBI Taxonomy" id="2820300"/>
    <lineage>
        <taxon>Bacteria</taxon>
        <taxon>Pseudomonadati</taxon>
        <taxon>Pseudomonadota</taxon>
        <taxon>Gammaproteobacteria</taxon>
        <taxon>Aeromonadales</taxon>
        <taxon>Succinivibrionaceae</taxon>
        <taxon>Succinivibrio</taxon>
    </lineage>
</organism>
<evidence type="ECO:0000256" key="9">
    <source>
        <dbReference type="ARBA" id="ARBA00033070"/>
    </source>
</evidence>
<dbReference type="InterPro" id="IPR011773">
    <property type="entry name" value="DNA-dir_RpoA"/>
</dbReference>
<evidence type="ECO:0000313" key="13">
    <source>
        <dbReference type="EMBL" id="MBW7570002.1"/>
    </source>
</evidence>
<evidence type="ECO:0000256" key="7">
    <source>
        <dbReference type="ARBA" id="ARBA00023163"/>
    </source>
</evidence>
<evidence type="ECO:0000256" key="8">
    <source>
        <dbReference type="ARBA" id="ARBA00032524"/>
    </source>
</evidence>
<dbReference type="NCBIfam" id="NF003513">
    <property type="entry name" value="PRK05182.1-2"/>
    <property type="match status" value="1"/>
</dbReference>
<evidence type="ECO:0000256" key="4">
    <source>
        <dbReference type="ARBA" id="ARBA00022478"/>
    </source>
</evidence>
<keyword evidence="4 11" id="KW-0240">DNA-directed RNA polymerase</keyword>
<dbReference type="CDD" id="cd06928">
    <property type="entry name" value="RNAP_alpha_NTD"/>
    <property type="match status" value="1"/>
</dbReference>
<feature type="region of interest" description="Alpha C-terminal domain (alpha-CTD)" evidence="11">
    <location>
        <begin position="261"/>
        <end position="341"/>
    </location>
</feature>
<dbReference type="Pfam" id="PF03118">
    <property type="entry name" value="RNA_pol_A_CTD"/>
    <property type="match status" value="1"/>
</dbReference>
<gene>
    <name evidence="11 13" type="primary">rpoA</name>
    <name evidence="13" type="ORF">J5V48_03735</name>
</gene>
<dbReference type="SUPFAM" id="SSF56553">
    <property type="entry name" value="Insert subdomain of RNA polymerase alpha subunit"/>
    <property type="match status" value="1"/>
</dbReference>
<dbReference type="InterPro" id="IPR011263">
    <property type="entry name" value="DNA-dir_RNA_pol_RpoA/D/Rpb3"/>
</dbReference>
<protein>
    <recommendedName>
        <fullName evidence="3 11">DNA-directed RNA polymerase subunit alpha</fullName>
        <shortName evidence="11">RNAP subunit alpha</shortName>
        <ecNumber evidence="2 11">2.7.7.6</ecNumber>
    </recommendedName>
    <alternativeName>
        <fullName evidence="9 11">RNA polymerase subunit alpha</fullName>
    </alternativeName>
    <alternativeName>
        <fullName evidence="8 11">Transcriptase subunit alpha</fullName>
    </alternativeName>
</protein>
<comment type="caution">
    <text evidence="13">The sequence shown here is derived from an EMBL/GenBank/DDBJ whole genome shotgun (WGS) entry which is preliminary data.</text>
</comment>
<evidence type="ECO:0000256" key="11">
    <source>
        <dbReference type="HAMAP-Rule" id="MF_00059"/>
    </source>
</evidence>
<evidence type="ECO:0000256" key="10">
    <source>
        <dbReference type="ARBA" id="ARBA00048552"/>
    </source>
</evidence>
<dbReference type="Gene3D" id="2.170.120.12">
    <property type="entry name" value="DNA-directed RNA polymerase, insert domain"/>
    <property type="match status" value="1"/>
</dbReference>
<accession>A0ABS7DFX1</accession>